<evidence type="ECO:0000256" key="1">
    <source>
        <dbReference type="SAM" id="MobiDB-lite"/>
    </source>
</evidence>
<organism evidence="2 3">
    <name type="scientific">Penicillium roqueforti (strain FM164)</name>
    <dbReference type="NCBI Taxonomy" id="1365484"/>
    <lineage>
        <taxon>Eukaryota</taxon>
        <taxon>Fungi</taxon>
        <taxon>Dikarya</taxon>
        <taxon>Ascomycota</taxon>
        <taxon>Pezizomycotina</taxon>
        <taxon>Eurotiomycetes</taxon>
        <taxon>Eurotiomycetidae</taxon>
        <taxon>Eurotiales</taxon>
        <taxon>Aspergillaceae</taxon>
        <taxon>Penicillium</taxon>
    </lineage>
</organism>
<name>W6Q5T7_PENRF</name>
<reference evidence="2" key="1">
    <citation type="journal article" date="2014" name="Nat. Commun.">
        <title>Multiple recent horizontal transfers of a large genomic region in cheese making fungi.</title>
        <authorList>
            <person name="Cheeseman K."/>
            <person name="Ropars J."/>
            <person name="Renault P."/>
            <person name="Dupont J."/>
            <person name="Gouzy J."/>
            <person name="Branca A."/>
            <person name="Abraham A.L."/>
            <person name="Ceppi M."/>
            <person name="Conseiller E."/>
            <person name="Debuchy R."/>
            <person name="Malagnac F."/>
            <person name="Goarin A."/>
            <person name="Silar P."/>
            <person name="Lacoste S."/>
            <person name="Sallet E."/>
            <person name="Bensimon A."/>
            <person name="Giraud T."/>
            <person name="Brygoo Y."/>
        </authorList>
    </citation>
    <scope>NUCLEOTIDE SEQUENCE [LARGE SCALE GENOMIC DNA]</scope>
    <source>
        <strain evidence="2">FM164</strain>
    </source>
</reference>
<dbReference type="EMBL" id="HG792015">
    <property type="protein sequence ID" value="CDM29604.1"/>
    <property type="molecule type" value="Genomic_DNA"/>
</dbReference>
<gene>
    <name evidence="2" type="ORF">PROQFM164_S01g003416</name>
</gene>
<keyword evidence="3" id="KW-1185">Reference proteome</keyword>
<evidence type="ECO:0000313" key="2">
    <source>
        <dbReference type="EMBL" id="CDM29604.1"/>
    </source>
</evidence>
<sequence>MASHAFCCDNVRPRDFEDGDYRLGIFIYWAKSGKRPQTKDDNLGLNVPFCVQVTQRYPRLTRLFVPTSWGEFAENDREFLGAPWVLLMNEPTNVAGEPNTKPSAETDHTQSPFSTDAKYGMENIASLANMPAGQFVLDLIDRARNTMPLNKVSLATEADILKTHLLHDLRKLTESVDQNISIWMLLTTSYPIAKLLMSFGPSNVYTENDRAKILKATAIAVNAVQVLAFNQRGPQDYNPPDGIEVFEEIRRQHPNDEDLTSLVNCALKEVRGYSETEEKARLAEKKVYLSVSDDGYDHCDLSISD</sequence>
<dbReference type="OrthoDB" id="4369499at2759"/>
<dbReference type="Proteomes" id="UP000030686">
    <property type="component" value="Unassembled WGS sequence"/>
</dbReference>
<dbReference type="OMA" id="YTENDRA"/>
<feature type="region of interest" description="Disordered" evidence="1">
    <location>
        <begin position="93"/>
        <end position="113"/>
    </location>
</feature>
<evidence type="ECO:0000313" key="3">
    <source>
        <dbReference type="Proteomes" id="UP000030686"/>
    </source>
</evidence>
<protein>
    <submittedName>
        <fullName evidence="2">Genomic scaffold, ProqFM164S01</fullName>
    </submittedName>
</protein>
<dbReference type="AlphaFoldDB" id="W6Q5T7"/>
<accession>W6Q5T7</accession>
<proteinExistence type="predicted"/>